<dbReference type="PANTHER" id="PTHR31497:SF0">
    <property type="entry name" value="AUTOCRINE PROLIFERATION REPRESSOR PROTEIN A"/>
    <property type="match status" value="1"/>
</dbReference>
<dbReference type="PIRSF" id="PIRSF014728">
    <property type="entry name" value="PqaA"/>
    <property type="match status" value="1"/>
</dbReference>
<organism evidence="1 3">
    <name type="scientific">Adhaeribacter pallidiroseus</name>
    <dbReference type="NCBI Taxonomy" id="2072847"/>
    <lineage>
        <taxon>Bacteria</taxon>
        <taxon>Pseudomonadati</taxon>
        <taxon>Bacteroidota</taxon>
        <taxon>Cytophagia</taxon>
        <taxon>Cytophagales</taxon>
        <taxon>Hymenobacteraceae</taxon>
        <taxon>Adhaeribacter</taxon>
    </lineage>
</organism>
<dbReference type="Pfam" id="PF10142">
    <property type="entry name" value="PhoPQ_related"/>
    <property type="match status" value="1"/>
</dbReference>
<comment type="caution">
    <text evidence="1">The sequence shown here is derived from an EMBL/GenBank/DDBJ whole genome shotgun (WGS) entry which is preliminary data.</text>
</comment>
<dbReference type="EMBL" id="QASA01000003">
    <property type="protein sequence ID" value="RDC58686.1"/>
    <property type="molecule type" value="Genomic_DNA"/>
</dbReference>
<dbReference type="PANTHER" id="PTHR31497">
    <property type="entry name" value="AUTOCRINE PROLIFERATION REPRESSOR PROTEIN A"/>
    <property type="match status" value="1"/>
</dbReference>
<evidence type="ECO:0000313" key="2">
    <source>
        <dbReference type="EMBL" id="RDC58729.1"/>
    </source>
</evidence>
<sequence length="454" mass="51066">MLSSCTVTIMKANRLKGLLLLLLVLGTFYGYGQKQPLRIPPSNALLQYVHKPDTSFHWQNNQPSLASNGVFYEVNFQSQTWQSIPWNHKLIVYFPTQAKHPATMLLVLQHLYDQEAGLASLKVISDSTGTPAAMLYDIPNQPLFEGKEEDDLQAYTFSQYLKTGDESWPLLFPMVKSVVRAMDVVQLLAKQQKQLAVTDFIIAGHSKRGHTTWLTAAADKRVKGIIPIAIDILNSKAQLPHHLEAFGAYSTPSQTTTDLLKELQQPRGQRLIQMVDAYSYREQLLIPKLIVSATNDNFFTTDALNLYWPGLKGPKAVLYLSNANHVQADADSRINATAFAFIRAVAAHRSLPPLIWQYRPDNDRIRLEIRTDKRATKAQLWISRAKTKDFRQAVWSSQPITQISRAKGDQGSIYTVEVPRPDSGYTAIFGEVEFIEDGHSFLLSTQTHISSSGR</sequence>
<proteinExistence type="predicted"/>
<evidence type="ECO:0000313" key="1">
    <source>
        <dbReference type="EMBL" id="RDC58686.1"/>
    </source>
</evidence>
<evidence type="ECO:0000313" key="3">
    <source>
        <dbReference type="Proteomes" id="UP000253919"/>
    </source>
</evidence>
<name>A0A369Q6F5_9BACT</name>
<dbReference type="SUPFAM" id="SSF53474">
    <property type="entry name" value="alpha/beta-Hydrolases"/>
    <property type="match status" value="1"/>
</dbReference>
<protein>
    <submittedName>
        <fullName evidence="1">Autocrine proliferation repressor protein</fullName>
    </submittedName>
</protein>
<reference evidence="1 3" key="1">
    <citation type="submission" date="2018-04" db="EMBL/GenBank/DDBJ databases">
        <title>Adhaeribacter sp. HMF7616 genome sequencing and assembly.</title>
        <authorList>
            <person name="Kang H."/>
            <person name="Kang J."/>
            <person name="Cha I."/>
            <person name="Kim H."/>
            <person name="Joh K."/>
        </authorList>
    </citation>
    <scope>NUCLEOTIDE SEQUENCE [LARGE SCALE GENOMIC DNA]</scope>
    <source>
        <strain evidence="1 3">HMF7616</strain>
    </source>
</reference>
<accession>A0A369Q6F5</accession>
<dbReference type="EMBL" id="QASA01000003">
    <property type="protein sequence ID" value="RDC58729.1"/>
    <property type="molecule type" value="Genomic_DNA"/>
</dbReference>
<dbReference type="Gene3D" id="3.40.50.1820">
    <property type="entry name" value="alpha/beta hydrolase"/>
    <property type="match status" value="1"/>
</dbReference>
<dbReference type="InterPro" id="IPR009199">
    <property type="entry name" value="PhoPQ-act_pathogen-rel_PqaA"/>
</dbReference>
<dbReference type="AlphaFoldDB" id="A0A369Q6F5"/>
<gene>
    <name evidence="1" type="ORF">AHMF7616_05320</name>
    <name evidence="2" type="ORF">AHMF7616_05363</name>
</gene>
<keyword evidence="3" id="KW-1185">Reference proteome</keyword>
<dbReference type="Proteomes" id="UP000253919">
    <property type="component" value="Unassembled WGS sequence"/>
</dbReference>
<dbReference type="InterPro" id="IPR029058">
    <property type="entry name" value="AB_hydrolase_fold"/>
</dbReference>